<keyword evidence="1" id="KW-0175">Coiled coil</keyword>
<sequence length="226" mass="25665">MPSPSSSDSAMARRRESSVESSGANDSQSSASTVIDSDEVFDQAFECLEDAVDTAREEAMSFDDLMTCMLKRIKARMDRITKIANNSDRPSTTSEANKAQTKITRDLEAFTDCNAKDSLAIQVDTALKDVYVRFYRNMKDVAEEVESAWVTVKKTAHEELIQGLKKEEDEIDKERKKVRSRYDMVENERKRIRSEAFSMSSDYVDNVKVGRKRKRAERQGSAEAEE</sequence>
<feature type="compositionally biased region" description="Low complexity" evidence="2">
    <location>
        <begin position="1"/>
        <end position="10"/>
    </location>
</feature>
<name>A0A9P4HNJ1_9PEZI</name>
<dbReference type="EMBL" id="ML978756">
    <property type="protein sequence ID" value="KAF2083817.1"/>
    <property type="molecule type" value="Genomic_DNA"/>
</dbReference>
<evidence type="ECO:0000256" key="2">
    <source>
        <dbReference type="SAM" id="MobiDB-lite"/>
    </source>
</evidence>
<feature type="region of interest" description="Disordered" evidence="2">
    <location>
        <begin position="1"/>
        <end position="35"/>
    </location>
</feature>
<accession>A0A9P4HNJ1</accession>
<protein>
    <submittedName>
        <fullName evidence="3">Uncharacterized protein</fullName>
    </submittedName>
</protein>
<evidence type="ECO:0000313" key="3">
    <source>
        <dbReference type="EMBL" id="KAF2083817.1"/>
    </source>
</evidence>
<evidence type="ECO:0000313" key="4">
    <source>
        <dbReference type="Proteomes" id="UP000799776"/>
    </source>
</evidence>
<evidence type="ECO:0000256" key="1">
    <source>
        <dbReference type="SAM" id="Coils"/>
    </source>
</evidence>
<dbReference type="AlphaFoldDB" id="A0A9P4HNJ1"/>
<organism evidence="3 4">
    <name type="scientific">Saccharata proteae CBS 121410</name>
    <dbReference type="NCBI Taxonomy" id="1314787"/>
    <lineage>
        <taxon>Eukaryota</taxon>
        <taxon>Fungi</taxon>
        <taxon>Dikarya</taxon>
        <taxon>Ascomycota</taxon>
        <taxon>Pezizomycotina</taxon>
        <taxon>Dothideomycetes</taxon>
        <taxon>Dothideomycetes incertae sedis</taxon>
        <taxon>Botryosphaeriales</taxon>
        <taxon>Saccharataceae</taxon>
        <taxon>Saccharata</taxon>
    </lineage>
</organism>
<dbReference type="Proteomes" id="UP000799776">
    <property type="component" value="Unassembled WGS sequence"/>
</dbReference>
<feature type="compositionally biased region" description="Low complexity" evidence="2">
    <location>
        <begin position="21"/>
        <end position="32"/>
    </location>
</feature>
<proteinExistence type="predicted"/>
<feature type="coiled-coil region" evidence="1">
    <location>
        <begin position="154"/>
        <end position="195"/>
    </location>
</feature>
<comment type="caution">
    <text evidence="3">The sequence shown here is derived from an EMBL/GenBank/DDBJ whole genome shotgun (WGS) entry which is preliminary data.</text>
</comment>
<reference evidence="3" key="1">
    <citation type="journal article" date="2020" name="Stud. Mycol.">
        <title>101 Dothideomycetes genomes: a test case for predicting lifestyles and emergence of pathogens.</title>
        <authorList>
            <person name="Haridas S."/>
            <person name="Albert R."/>
            <person name="Binder M."/>
            <person name="Bloem J."/>
            <person name="Labutti K."/>
            <person name="Salamov A."/>
            <person name="Andreopoulos B."/>
            <person name="Baker S."/>
            <person name="Barry K."/>
            <person name="Bills G."/>
            <person name="Bluhm B."/>
            <person name="Cannon C."/>
            <person name="Castanera R."/>
            <person name="Culley D."/>
            <person name="Daum C."/>
            <person name="Ezra D."/>
            <person name="Gonzalez J."/>
            <person name="Henrissat B."/>
            <person name="Kuo A."/>
            <person name="Liang C."/>
            <person name="Lipzen A."/>
            <person name="Lutzoni F."/>
            <person name="Magnuson J."/>
            <person name="Mondo S."/>
            <person name="Nolan M."/>
            <person name="Ohm R."/>
            <person name="Pangilinan J."/>
            <person name="Park H.-J."/>
            <person name="Ramirez L."/>
            <person name="Alfaro M."/>
            <person name="Sun H."/>
            <person name="Tritt A."/>
            <person name="Yoshinaga Y."/>
            <person name="Zwiers L.-H."/>
            <person name="Turgeon B."/>
            <person name="Goodwin S."/>
            <person name="Spatafora J."/>
            <person name="Crous P."/>
            <person name="Grigoriev I."/>
        </authorList>
    </citation>
    <scope>NUCLEOTIDE SEQUENCE</scope>
    <source>
        <strain evidence="3">CBS 121410</strain>
    </source>
</reference>
<gene>
    <name evidence="3" type="ORF">K490DRAFT_60143</name>
</gene>
<keyword evidence="4" id="KW-1185">Reference proteome</keyword>